<evidence type="ECO:0000313" key="1">
    <source>
        <dbReference type="EMBL" id="NEZ46255.1"/>
    </source>
</evidence>
<proteinExistence type="predicted"/>
<protein>
    <submittedName>
        <fullName evidence="1">Uncharacterized protein</fullName>
    </submittedName>
</protein>
<sequence>MNGEVYPFDDEFMHICLNILSIKGGEKVIRKAIDNMPMATDGIKKLYKQKIGYYKNRYLNVSGCQAYCPRYKCERKRIEMDGLELTKVLNDECNNEGYTMLDIIINRRGNIRKIEDTKLISIKEAREELNKVFNDALLDNDLASIHVIKADAGVGKTEAIKSIDNFNKTVIAYSNHKLGGEISERLSIEDAIYLKDIDITDKGILEECNYYLNIGYYKESHNILKRYMEMLLSKEYEHTTNEELAIEEANRINEFLSKLREFRITTKPILCTHSKMLNLNNKNVDTYVIDEDIVPTLCPTVKLNFHRILVLEQLAVASGNKLLISGLRVLKGCVTSAIENRSIGIKVPAIHYDKKEVVKFIGDNAGCLQENIIDMLSIKFITCDSRGNVVGIIKRNLPKGKLVLHYGGYSRNYFNKNIDKVIKRVKDEAEEVKNIITFKKYKHHFEKEGFNVIATYGACSGIDRYNGQDLIVAGTPHCNDSYYKLMAALIRADAQVVATPEYQNVKRNGFEFYINTFNAELEDSDSELLREIQYYYIESELAQAVGRARLISNDATVHYFASYPLVGSKLAM</sequence>
<organism evidence="1 2">
    <name type="scientific">Clostridium niameyense</name>
    <dbReference type="NCBI Taxonomy" id="1622073"/>
    <lineage>
        <taxon>Bacteria</taxon>
        <taxon>Bacillati</taxon>
        <taxon>Bacillota</taxon>
        <taxon>Clostridia</taxon>
        <taxon>Eubacteriales</taxon>
        <taxon>Clostridiaceae</taxon>
        <taxon>Clostridium</taxon>
    </lineage>
</organism>
<reference evidence="1 2" key="1">
    <citation type="submission" date="2019-04" db="EMBL/GenBank/DDBJ databases">
        <title>Genome sequencing of Clostridium botulinum Groups I-IV and Clostridium butyricum.</title>
        <authorList>
            <person name="Brunt J."/>
            <person name="Van Vliet A.H.M."/>
            <person name="Stringer S.C."/>
            <person name="Carter A.T."/>
            <person name="Peck M.W."/>
        </authorList>
    </citation>
    <scope>NUCLEOTIDE SEQUENCE [LARGE SCALE GENOMIC DNA]</scope>
    <source>
        <strain evidence="1 2">IFR 18/094</strain>
    </source>
</reference>
<dbReference type="RefSeq" id="WP_163248547.1">
    <property type="nucleotide sequence ID" value="NZ_SXDP01000002.1"/>
</dbReference>
<dbReference type="Proteomes" id="UP000473885">
    <property type="component" value="Unassembled WGS sequence"/>
</dbReference>
<comment type="caution">
    <text evidence="1">The sequence shown here is derived from an EMBL/GenBank/DDBJ whole genome shotgun (WGS) entry which is preliminary data.</text>
</comment>
<dbReference type="EMBL" id="SXDP01000002">
    <property type="protein sequence ID" value="NEZ46255.1"/>
    <property type="molecule type" value="Genomic_DNA"/>
</dbReference>
<evidence type="ECO:0000313" key="2">
    <source>
        <dbReference type="Proteomes" id="UP000473885"/>
    </source>
</evidence>
<keyword evidence="2" id="KW-1185">Reference proteome</keyword>
<name>A0A6M0R7S1_9CLOT</name>
<gene>
    <name evidence="1" type="ORF">FDF74_03390</name>
</gene>
<dbReference type="AlphaFoldDB" id="A0A6M0R7S1"/>
<accession>A0A6M0R7S1</accession>